<dbReference type="Proteomes" id="UP000287374">
    <property type="component" value="Unassembled WGS sequence"/>
</dbReference>
<evidence type="ECO:0000256" key="4">
    <source>
        <dbReference type="ARBA" id="ARBA00022475"/>
    </source>
</evidence>
<dbReference type="Pfam" id="PF26002">
    <property type="entry name" value="Beta-barrel_AprE"/>
    <property type="match status" value="1"/>
</dbReference>
<reference evidence="12 14" key="1">
    <citation type="submission" date="2018-05" db="EMBL/GenBank/DDBJ databases">
        <title>Legionella qingyii sp.nov., whole genome shotgun sequence.</title>
        <authorList>
            <person name="Wu H."/>
            <person name="Zhu Q."/>
            <person name="Hu C."/>
        </authorList>
    </citation>
    <scope>NUCLEOTIDE SEQUENCE [LARGE SCALE GENOMIC DNA]</scope>
    <source>
        <strain evidence="12 14">HEB18</strain>
    </source>
</reference>
<dbReference type="InterPro" id="IPR058781">
    <property type="entry name" value="HH_AprE-like"/>
</dbReference>
<sequence>MALKKNKQDNKFLSEDEDFISDSKAALLSKKTVVANSILFIVLMLIISGIIWSYFGMIDDVVVGEGKVIPSSEVKIIQSLDGGIINKILVQEGEIVHPNQILVTLDDTRYKADYKNGYHRYLALSATVARLTAQAYGQPSVQFSAELKENAPDLVDRENYLFKTQLDSLHSELDNLQHYLELAKERTKMYERLTVKGYASKAEYIRTQEIIAEIQQKILEKKNQYQNTAWSELNQHKAELMSLTDSLASLKDKMVRTQLRSLVYGVVKKINIKTEGGVVSPGEDILEIVPLSDKLLVEAKVTPKDIAFIHTGQKVSVKITAYDYTVYGSLNGVVTYISPDAIEDSSNKLPGREPITFYMIRVQTDKNYLGNDKHKLPIIPGMTANVFIKTGKKSVLDYILKPIFKAKEESFRER</sequence>
<protein>
    <recommendedName>
        <fullName evidence="9">Membrane fusion protein (MFP) family protein</fullName>
    </recommendedName>
</protein>
<feature type="domain" description="AprE-like long alpha-helical hairpin" evidence="10">
    <location>
        <begin position="111"/>
        <end position="191"/>
    </location>
</feature>
<dbReference type="EMBL" id="QHJG01000063">
    <property type="protein sequence ID" value="PWY53841.1"/>
    <property type="molecule type" value="Genomic_DNA"/>
</dbReference>
<dbReference type="OrthoDB" id="9775513at2"/>
<evidence type="ECO:0000256" key="2">
    <source>
        <dbReference type="ARBA" id="ARBA00009477"/>
    </source>
</evidence>
<evidence type="ECO:0000259" key="11">
    <source>
        <dbReference type="Pfam" id="PF26002"/>
    </source>
</evidence>
<dbReference type="NCBIfam" id="TIGR01843">
    <property type="entry name" value="type_I_hlyD"/>
    <property type="match status" value="1"/>
</dbReference>
<evidence type="ECO:0000313" key="15">
    <source>
        <dbReference type="Proteomes" id="UP000287374"/>
    </source>
</evidence>
<evidence type="ECO:0000313" key="14">
    <source>
        <dbReference type="Proteomes" id="UP000247152"/>
    </source>
</evidence>
<dbReference type="InterPro" id="IPR058982">
    <property type="entry name" value="Beta-barrel_AprE"/>
</dbReference>
<dbReference type="PROSITE" id="PS00543">
    <property type="entry name" value="HLYD_FAMILY"/>
    <property type="match status" value="1"/>
</dbReference>
<keyword evidence="3 9" id="KW-0813">Transport</keyword>
<evidence type="ECO:0000256" key="9">
    <source>
        <dbReference type="RuleBase" id="RU365093"/>
    </source>
</evidence>
<evidence type="ECO:0000256" key="1">
    <source>
        <dbReference type="ARBA" id="ARBA00004377"/>
    </source>
</evidence>
<evidence type="ECO:0000313" key="13">
    <source>
        <dbReference type="EMBL" id="RUR18470.1"/>
    </source>
</evidence>
<name>A0A317TWV4_9GAMM</name>
<dbReference type="GO" id="GO:0005886">
    <property type="term" value="C:plasma membrane"/>
    <property type="evidence" value="ECO:0007669"/>
    <property type="project" value="UniProtKB-SubCell"/>
</dbReference>
<evidence type="ECO:0000313" key="12">
    <source>
        <dbReference type="EMBL" id="PWY53841.1"/>
    </source>
</evidence>
<feature type="transmembrane region" description="Helical" evidence="9">
    <location>
        <begin position="33"/>
        <end position="55"/>
    </location>
</feature>
<dbReference type="Proteomes" id="UP000247152">
    <property type="component" value="Unassembled WGS sequence"/>
</dbReference>
<evidence type="ECO:0000256" key="7">
    <source>
        <dbReference type="ARBA" id="ARBA00022989"/>
    </source>
</evidence>
<comment type="similarity">
    <text evidence="2 9">Belongs to the membrane fusion protein (MFP) (TC 8.A.1) family.</text>
</comment>
<gene>
    <name evidence="12" type="ORF">DGG96_20185</name>
    <name evidence="13" type="ORF">ELY20_16560</name>
</gene>
<dbReference type="InterPro" id="IPR050739">
    <property type="entry name" value="MFP"/>
</dbReference>
<dbReference type="InterPro" id="IPR010129">
    <property type="entry name" value="T1SS_HlyD"/>
</dbReference>
<dbReference type="AlphaFoldDB" id="A0A317TWV4"/>
<proteinExistence type="inferred from homology"/>
<keyword evidence="15" id="KW-1185">Reference proteome</keyword>
<accession>A0A317TWV4</accession>
<dbReference type="RefSeq" id="WP_110144258.1">
    <property type="nucleotide sequence ID" value="NZ_QHJG01000063.1"/>
</dbReference>
<evidence type="ECO:0000256" key="6">
    <source>
        <dbReference type="ARBA" id="ARBA00022692"/>
    </source>
</evidence>
<evidence type="ECO:0000259" key="10">
    <source>
        <dbReference type="Pfam" id="PF25994"/>
    </source>
</evidence>
<evidence type="ECO:0000256" key="3">
    <source>
        <dbReference type="ARBA" id="ARBA00022448"/>
    </source>
</evidence>
<comment type="caution">
    <text evidence="12">The sequence shown here is derived from an EMBL/GenBank/DDBJ whole genome shotgun (WGS) entry which is preliminary data.</text>
</comment>
<dbReference type="PANTHER" id="PTHR30386">
    <property type="entry name" value="MEMBRANE FUSION SUBUNIT OF EMRAB-TOLC MULTIDRUG EFFLUX PUMP"/>
    <property type="match status" value="1"/>
</dbReference>
<evidence type="ECO:0000256" key="5">
    <source>
        <dbReference type="ARBA" id="ARBA00022519"/>
    </source>
</evidence>
<dbReference type="EMBL" id="RZGX01000037">
    <property type="protein sequence ID" value="RUR18470.1"/>
    <property type="molecule type" value="Genomic_DNA"/>
</dbReference>
<organism evidence="12 14">
    <name type="scientific">Legionella qingyii</name>
    <dbReference type="NCBI Taxonomy" id="2184757"/>
    <lineage>
        <taxon>Bacteria</taxon>
        <taxon>Pseudomonadati</taxon>
        <taxon>Pseudomonadota</taxon>
        <taxon>Gammaproteobacteria</taxon>
        <taxon>Legionellales</taxon>
        <taxon>Legionellaceae</taxon>
        <taxon>Legionella</taxon>
    </lineage>
</organism>
<dbReference type="Pfam" id="PF25994">
    <property type="entry name" value="HH_AprE"/>
    <property type="match status" value="1"/>
</dbReference>
<comment type="subcellular location">
    <subcellularLocation>
        <location evidence="1 9">Cell inner membrane</location>
        <topology evidence="1 9">Single-pass membrane protein</topology>
    </subcellularLocation>
</comment>
<keyword evidence="4 9" id="KW-1003">Cell membrane</keyword>
<dbReference type="GO" id="GO:0009306">
    <property type="term" value="P:protein secretion"/>
    <property type="evidence" value="ECO:0007669"/>
    <property type="project" value="InterPro"/>
</dbReference>
<dbReference type="PRINTS" id="PR01490">
    <property type="entry name" value="RTXTOXIND"/>
</dbReference>
<keyword evidence="5 9" id="KW-0997">Cell inner membrane</keyword>
<keyword evidence="6 9" id="KW-0812">Transmembrane</keyword>
<dbReference type="InterPro" id="IPR006144">
    <property type="entry name" value="Secretion_HlyD_CS"/>
</dbReference>
<dbReference type="PANTHER" id="PTHR30386:SF26">
    <property type="entry name" value="TRANSPORT PROTEIN COMB"/>
    <property type="match status" value="1"/>
</dbReference>
<reference evidence="13 15" key="2">
    <citation type="submission" date="2018-12" db="EMBL/GenBank/DDBJ databases">
        <title>Legionella sp,whole genome shotgun sequence.</title>
        <authorList>
            <person name="Wu H."/>
        </authorList>
    </citation>
    <scope>NUCLEOTIDE SEQUENCE [LARGE SCALE GENOMIC DNA]</scope>
    <source>
        <strain evidence="13">Km489</strain>
        <strain evidence="15">km489</strain>
    </source>
</reference>
<evidence type="ECO:0000256" key="8">
    <source>
        <dbReference type="ARBA" id="ARBA00023136"/>
    </source>
</evidence>
<dbReference type="Gene3D" id="2.40.30.170">
    <property type="match status" value="1"/>
</dbReference>
<feature type="domain" description="AprE-like beta-barrel" evidence="11">
    <location>
        <begin position="295"/>
        <end position="391"/>
    </location>
</feature>
<keyword evidence="8 9" id="KW-0472">Membrane</keyword>
<keyword evidence="7 9" id="KW-1133">Transmembrane helix</keyword>